<evidence type="ECO:0000313" key="7">
    <source>
        <dbReference type="Proteomes" id="UP000694892"/>
    </source>
</evidence>
<protein>
    <recommendedName>
        <fullName evidence="5">Receptor ligand binding region domain-containing protein</fullName>
    </recommendedName>
</protein>
<dbReference type="SUPFAM" id="SSF53822">
    <property type="entry name" value="Periplasmic binding protein-like I"/>
    <property type="match status" value="1"/>
</dbReference>
<dbReference type="Proteomes" id="UP000694892">
    <property type="component" value="Chromosome 8S"/>
</dbReference>
<dbReference type="Gene3D" id="3.40.50.2300">
    <property type="match status" value="2"/>
</dbReference>
<keyword evidence="4" id="KW-0472">Membrane</keyword>
<dbReference type="AlphaFoldDB" id="A0A974C4H6"/>
<dbReference type="GO" id="GO:0004930">
    <property type="term" value="F:G protein-coupled receptor activity"/>
    <property type="evidence" value="ECO:0007669"/>
    <property type="project" value="InterPro"/>
</dbReference>
<feature type="domain" description="Receptor ligand binding region" evidence="5">
    <location>
        <begin position="6"/>
        <end position="304"/>
    </location>
</feature>
<dbReference type="FunFam" id="3.40.50.2300:FF:000024">
    <property type="entry name" value="Vomeronasal 2, receptor 73"/>
    <property type="match status" value="1"/>
</dbReference>
<dbReference type="InterPro" id="IPR028082">
    <property type="entry name" value="Peripla_BP_I"/>
</dbReference>
<evidence type="ECO:0000256" key="2">
    <source>
        <dbReference type="ARBA" id="ARBA00022692"/>
    </source>
</evidence>
<reference evidence="7" key="1">
    <citation type="journal article" date="2016" name="Nature">
        <title>Genome evolution in the allotetraploid frog Xenopus laevis.</title>
        <authorList>
            <person name="Session A.M."/>
            <person name="Uno Y."/>
            <person name="Kwon T."/>
            <person name="Chapman J.A."/>
            <person name="Toyoda A."/>
            <person name="Takahashi S."/>
            <person name="Fukui A."/>
            <person name="Hikosaka A."/>
            <person name="Suzuki A."/>
            <person name="Kondo M."/>
            <person name="van Heeringen S.J."/>
            <person name="Quigley I."/>
            <person name="Heinz S."/>
            <person name="Ogino H."/>
            <person name="Ochi H."/>
            <person name="Hellsten U."/>
            <person name="Lyons J.B."/>
            <person name="Simakov O."/>
            <person name="Putnam N."/>
            <person name="Stites J."/>
            <person name="Kuroki Y."/>
            <person name="Tanaka T."/>
            <person name="Michiue T."/>
            <person name="Watanabe M."/>
            <person name="Bogdanovic O."/>
            <person name="Lister R."/>
            <person name="Georgiou G."/>
            <person name="Paranjpe S.S."/>
            <person name="van Kruijsbergen I."/>
            <person name="Shu S."/>
            <person name="Carlson J."/>
            <person name="Kinoshita T."/>
            <person name="Ohta Y."/>
            <person name="Mawaribuchi S."/>
            <person name="Jenkins J."/>
            <person name="Grimwood J."/>
            <person name="Schmutz J."/>
            <person name="Mitros T."/>
            <person name="Mozaffari S.V."/>
            <person name="Suzuki Y."/>
            <person name="Haramoto Y."/>
            <person name="Yamamoto T.S."/>
            <person name="Takagi C."/>
            <person name="Heald R."/>
            <person name="Miller K."/>
            <person name="Haudenschild C."/>
            <person name="Kitzman J."/>
            <person name="Nakayama T."/>
            <person name="Izutsu Y."/>
            <person name="Robert J."/>
            <person name="Fortriede J."/>
            <person name="Burns K."/>
            <person name="Lotay V."/>
            <person name="Karimi K."/>
            <person name="Yasuoka Y."/>
            <person name="Dichmann D.S."/>
            <person name="Flajnik M.F."/>
            <person name="Houston D.W."/>
            <person name="Shendure J."/>
            <person name="DuPasquier L."/>
            <person name="Vize P.D."/>
            <person name="Zorn A.M."/>
            <person name="Ito M."/>
            <person name="Marcotte E.M."/>
            <person name="Wallingford J.B."/>
            <person name="Ito Y."/>
            <person name="Asashima M."/>
            <person name="Ueno N."/>
            <person name="Matsuda Y."/>
            <person name="Veenstra G.J."/>
            <person name="Fujiyama A."/>
            <person name="Harland R.M."/>
            <person name="Taira M."/>
            <person name="Rokhsar D.S."/>
        </authorList>
    </citation>
    <scope>NUCLEOTIDE SEQUENCE [LARGE SCALE GENOMIC DNA]</scope>
    <source>
        <strain evidence="7">J</strain>
    </source>
</reference>
<name>A0A974C4H6_XENLA</name>
<dbReference type="EMBL" id="CM004481">
    <property type="protein sequence ID" value="OCT66445.1"/>
    <property type="molecule type" value="Genomic_DNA"/>
</dbReference>
<dbReference type="Pfam" id="PF01094">
    <property type="entry name" value="ANF_receptor"/>
    <property type="match status" value="1"/>
</dbReference>
<evidence type="ECO:0000256" key="4">
    <source>
        <dbReference type="ARBA" id="ARBA00023136"/>
    </source>
</evidence>
<evidence type="ECO:0000313" key="6">
    <source>
        <dbReference type="EMBL" id="OCT66445.1"/>
    </source>
</evidence>
<evidence type="ECO:0000256" key="3">
    <source>
        <dbReference type="ARBA" id="ARBA00022989"/>
    </source>
</evidence>
<dbReference type="OMA" id="WIITARW"/>
<keyword evidence="3" id="KW-1133">Transmembrane helix</keyword>
<gene>
    <name evidence="6" type="ORF">XELAEV_18042694mg</name>
</gene>
<organism evidence="6 7">
    <name type="scientific">Xenopus laevis</name>
    <name type="common">African clawed frog</name>
    <dbReference type="NCBI Taxonomy" id="8355"/>
    <lineage>
        <taxon>Eukaryota</taxon>
        <taxon>Metazoa</taxon>
        <taxon>Chordata</taxon>
        <taxon>Craniata</taxon>
        <taxon>Vertebrata</taxon>
        <taxon>Euteleostomi</taxon>
        <taxon>Amphibia</taxon>
        <taxon>Batrachia</taxon>
        <taxon>Anura</taxon>
        <taxon>Pipoidea</taxon>
        <taxon>Pipidae</taxon>
        <taxon>Xenopodinae</taxon>
        <taxon>Xenopus</taxon>
        <taxon>Xenopus</taxon>
    </lineage>
</organism>
<comment type="subcellular location">
    <subcellularLocation>
        <location evidence="1">Membrane</location>
    </subcellularLocation>
</comment>
<keyword evidence="2" id="KW-0812">Transmembrane</keyword>
<dbReference type="PANTHER" id="PTHR24061:SF617">
    <property type="entry name" value="LOW QUALITY PROTEIN: VOMERONASAL TYPE-2 RECEPTOR 26"/>
    <property type="match status" value="1"/>
</dbReference>
<evidence type="ECO:0000259" key="5">
    <source>
        <dbReference type="Pfam" id="PF01094"/>
    </source>
</evidence>
<evidence type="ECO:0000256" key="1">
    <source>
        <dbReference type="ARBA" id="ARBA00004370"/>
    </source>
</evidence>
<dbReference type="GO" id="GO:0005886">
    <property type="term" value="C:plasma membrane"/>
    <property type="evidence" value="ECO:0007669"/>
    <property type="project" value="TreeGrafter"/>
</dbReference>
<dbReference type="InterPro" id="IPR000068">
    <property type="entry name" value="GPCR_3_Ca_sens_rcpt-rel"/>
</dbReference>
<accession>A0A974C4H6</accession>
<sequence length="345" mass="39509">MYIFTQVSYGAVDPAFCDRIRFPLFYRTVPSETAWYKVIIQLIKTFNWNWVGMISSDDESHQKISEDMMNEIVKNGICVDLLVQIGEIRSRSYALKTIRQSNASVVIVYRKTVIFLKFAFFLPNSANVMWLILSPLSLASNTINRDELNGSLVILFHQKNIPGLRDFLYKANPSRFPKDPFTAAFWLEVMGCYEQAFAKPSFGSYHVCHANNTLQRYGFEAGYFRLTYYMYIAVYAVTHALHALYTDKTSGGNILYSNKTPNDVKQRQLNNKLKKIHFRTDSGDDIFFNDKGEVQGNFDIINVNQFHNGTATARQVGTFISSKSPGLTIDKEAIQWAPRFNGVLH</sequence>
<dbReference type="InterPro" id="IPR001828">
    <property type="entry name" value="ANF_lig-bd_rcpt"/>
</dbReference>
<dbReference type="PANTHER" id="PTHR24061">
    <property type="entry name" value="CALCIUM-SENSING RECEPTOR-RELATED"/>
    <property type="match status" value="1"/>
</dbReference>
<proteinExistence type="predicted"/>